<reference evidence="1" key="3">
    <citation type="submission" date="2025-09" db="UniProtKB">
        <authorList>
            <consortium name="Ensembl"/>
        </authorList>
    </citation>
    <scope>IDENTIFICATION</scope>
</reference>
<dbReference type="OMA" id="CMAIWSK"/>
<evidence type="ECO:0000313" key="1">
    <source>
        <dbReference type="Ensembl" id="ENSVURP00010019748.1"/>
    </source>
</evidence>
<organism evidence="1 2">
    <name type="scientific">Vombatus ursinus</name>
    <name type="common">Common wombat</name>
    <dbReference type="NCBI Taxonomy" id="29139"/>
    <lineage>
        <taxon>Eukaryota</taxon>
        <taxon>Metazoa</taxon>
        <taxon>Chordata</taxon>
        <taxon>Craniata</taxon>
        <taxon>Vertebrata</taxon>
        <taxon>Euteleostomi</taxon>
        <taxon>Mammalia</taxon>
        <taxon>Metatheria</taxon>
        <taxon>Diprotodontia</taxon>
        <taxon>Vombatidae</taxon>
        <taxon>Vombatus</taxon>
    </lineage>
</organism>
<protein>
    <recommendedName>
        <fullName evidence="3">Survival motor neuron domain containing 1</fullName>
    </recommendedName>
</protein>
<accession>A0A4X2L6Z4</accession>
<evidence type="ECO:0008006" key="3">
    <source>
        <dbReference type="Google" id="ProtNLM"/>
    </source>
</evidence>
<dbReference type="AlphaFoldDB" id="A0A4X2L6Z4"/>
<sequence length="188" mass="21305">MLIELTKQLLSSRVHPSSSLRGADGDNHVCDQLHPSWKVGDNCMAIWSKDENEIAAISFDGYGNVEVTSLLNLKPMKEEEKLEEADSKVKAKKEKLAQQREYKRKKAWKKAQRAKELDEQSEAKKDKWQQFHNKACLKNKKGQVKKSIFASPETISGKVGIGTCGIADKPMTQFQDNSKYNVCHLMPQ</sequence>
<dbReference type="STRING" id="29139.ENSVURP00010019748"/>
<dbReference type="Ensembl" id="ENSVURT00010022478.1">
    <property type="protein sequence ID" value="ENSVURP00010019748.1"/>
    <property type="gene ID" value="ENSVURG00010015070.1"/>
</dbReference>
<evidence type="ECO:0000313" key="2">
    <source>
        <dbReference type="Proteomes" id="UP000314987"/>
    </source>
</evidence>
<reference evidence="1" key="2">
    <citation type="submission" date="2025-08" db="UniProtKB">
        <authorList>
            <consortium name="Ensembl"/>
        </authorList>
    </citation>
    <scope>IDENTIFICATION</scope>
</reference>
<dbReference type="GeneTree" id="ENSGT00940000153352"/>
<dbReference type="Proteomes" id="UP000314987">
    <property type="component" value="Unassembled WGS sequence"/>
</dbReference>
<name>A0A4X2L6Z4_VOMUR</name>
<keyword evidence="2" id="KW-1185">Reference proteome</keyword>
<dbReference type="SUPFAM" id="SSF63748">
    <property type="entry name" value="Tudor/PWWP/MBT"/>
    <property type="match status" value="1"/>
</dbReference>
<proteinExistence type="predicted"/>
<reference evidence="2" key="1">
    <citation type="submission" date="2018-12" db="EMBL/GenBank/DDBJ databases">
        <authorList>
            <person name="Yazar S."/>
        </authorList>
    </citation>
    <scope>NUCLEOTIDE SEQUENCE [LARGE SCALE GENOMIC DNA]</scope>
</reference>